<evidence type="ECO:0000313" key="3">
    <source>
        <dbReference type="Proteomes" id="UP000230556"/>
    </source>
</evidence>
<dbReference type="Pfam" id="PF13472">
    <property type="entry name" value="Lipase_GDSL_2"/>
    <property type="match status" value="1"/>
</dbReference>
<dbReference type="Pfam" id="PF00293">
    <property type="entry name" value="NUDIX"/>
    <property type="match status" value="1"/>
</dbReference>
<feature type="non-terminal residue" evidence="2">
    <location>
        <position position="334"/>
    </location>
</feature>
<dbReference type="GO" id="GO:0004622">
    <property type="term" value="F:phosphatidylcholine lysophospholipase activity"/>
    <property type="evidence" value="ECO:0007669"/>
    <property type="project" value="TreeGrafter"/>
</dbReference>
<protein>
    <recommendedName>
        <fullName evidence="1">Nudix hydrolase domain-containing protein</fullName>
    </recommendedName>
</protein>
<evidence type="ECO:0000313" key="2">
    <source>
        <dbReference type="EMBL" id="PIW06952.1"/>
    </source>
</evidence>
<dbReference type="InterPro" id="IPR000086">
    <property type="entry name" value="NUDIX_hydrolase_dom"/>
</dbReference>
<dbReference type="PROSITE" id="PS51462">
    <property type="entry name" value="NUDIX"/>
    <property type="match status" value="1"/>
</dbReference>
<organism evidence="2 3">
    <name type="scientific">Candidatus Collierbacteria bacterium CG17_big_fil_post_rev_8_21_14_2_50_45_7</name>
    <dbReference type="NCBI Taxonomy" id="1974536"/>
    <lineage>
        <taxon>Bacteria</taxon>
        <taxon>Candidatus Collieribacteriota</taxon>
    </lineage>
</organism>
<comment type="caution">
    <text evidence="2">The sequence shown here is derived from an EMBL/GenBank/DDBJ whole genome shotgun (WGS) entry which is preliminary data.</text>
</comment>
<dbReference type="AlphaFoldDB" id="A0A2M7FM34"/>
<dbReference type="InterPro" id="IPR036514">
    <property type="entry name" value="SGNH_hydro_sf"/>
</dbReference>
<dbReference type="InterPro" id="IPR015797">
    <property type="entry name" value="NUDIX_hydrolase-like_dom_sf"/>
</dbReference>
<dbReference type="Gene3D" id="3.40.50.1110">
    <property type="entry name" value="SGNH hydrolase"/>
    <property type="match status" value="1"/>
</dbReference>
<accession>A0A2M7FM34</accession>
<dbReference type="SUPFAM" id="SSF55811">
    <property type="entry name" value="Nudix"/>
    <property type="match status" value="1"/>
</dbReference>
<proteinExistence type="predicted"/>
<dbReference type="Gene3D" id="3.90.79.10">
    <property type="entry name" value="Nucleoside Triphosphate Pyrophosphohydrolase"/>
    <property type="match status" value="1"/>
</dbReference>
<dbReference type="InterPro" id="IPR051532">
    <property type="entry name" value="Ester_Hydrolysis_Enzymes"/>
</dbReference>
<dbReference type="Proteomes" id="UP000230556">
    <property type="component" value="Unassembled WGS sequence"/>
</dbReference>
<dbReference type="PANTHER" id="PTHR30383:SF5">
    <property type="entry name" value="SGNH HYDROLASE-TYPE ESTERASE DOMAIN-CONTAINING PROTEIN"/>
    <property type="match status" value="1"/>
</dbReference>
<reference evidence="3" key="1">
    <citation type="submission" date="2017-09" db="EMBL/GenBank/DDBJ databases">
        <title>Depth-based differentiation of microbial function through sediment-hosted aquifers and enrichment of novel symbionts in the deep terrestrial subsurface.</title>
        <authorList>
            <person name="Probst A.J."/>
            <person name="Ladd B."/>
            <person name="Jarett J.K."/>
            <person name="Geller-Mcgrath D.E."/>
            <person name="Sieber C.M.K."/>
            <person name="Emerson J.B."/>
            <person name="Anantharaman K."/>
            <person name="Thomas B.C."/>
            <person name="Malmstrom R."/>
            <person name="Stieglmeier M."/>
            <person name="Klingl A."/>
            <person name="Woyke T."/>
            <person name="Ryan C.M."/>
            <person name="Banfield J.F."/>
        </authorList>
    </citation>
    <scope>NUCLEOTIDE SEQUENCE [LARGE SCALE GENOMIC DNA]</scope>
</reference>
<dbReference type="SUPFAM" id="SSF52266">
    <property type="entry name" value="SGNH hydrolase"/>
    <property type="match status" value="1"/>
</dbReference>
<dbReference type="EMBL" id="PFFO01000168">
    <property type="protein sequence ID" value="PIW06952.1"/>
    <property type="molecule type" value="Genomic_DNA"/>
</dbReference>
<sequence>MNICTIGDSITWGPRLPFRVAWANLLRNHLEKNFDNLYSLYDLGVDGDTTKNLLQRFDVEMSARKPGLIIFNIGINDSLFRGTEDYPETPLQDFEVNMELLIEKARKFTDKIVVLGLVKGSDLLTTPLIQSTTGKSYTKERTKIYDAKLEEVARKNGLMFVDINELLTDADFDDGLHPNINGHIKIFEKVSSELDKILLIKHERYATLVDQTDNEIGYKKLDAFDENDIVRVSALWITNNKGEVLLAKRPTNKRRDPNRWGPSVAAVLEKGQTYLEAIKQATKNEIGIEGFVTIEGKKLLVTGYNNFYCQLFSSQLDLEIKTLELNKEEVAELK</sequence>
<dbReference type="PANTHER" id="PTHR30383">
    <property type="entry name" value="THIOESTERASE 1/PROTEASE 1/LYSOPHOSPHOLIPASE L1"/>
    <property type="match status" value="1"/>
</dbReference>
<name>A0A2M7FM34_9BACT</name>
<dbReference type="InterPro" id="IPR013830">
    <property type="entry name" value="SGNH_hydro"/>
</dbReference>
<gene>
    <name evidence="2" type="ORF">COW38_03845</name>
</gene>
<feature type="domain" description="Nudix hydrolase" evidence="1">
    <location>
        <begin position="228"/>
        <end position="334"/>
    </location>
</feature>
<evidence type="ECO:0000259" key="1">
    <source>
        <dbReference type="PROSITE" id="PS51462"/>
    </source>
</evidence>